<dbReference type="EMBL" id="CAJNJA010039067">
    <property type="protein sequence ID" value="CAE7753203.1"/>
    <property type="molecule type" value="Genomic_DNA"/>
</dbReference>
<comment type="caution">
    <text evidence="1">The sequence shown here is derived from an EMBL/GenBank/DDBJ whole genome shotgun (WGS) entry which is preliminary data.</text>
</comment>
<sequence>MHEYSGPHPKAMKLAKRLWERSAFLAQREIDLEKHLHMLHCLKPVFSAWPARLSQIAAHAETLFTMLRRTRKKELQDDAFNDALADLPALRRILKKEMIWVVDSLWPQCRGESLQDVERQLADSQHRGPQPETGEGLNCVQNVIQRLGTVSAKQDRAAVGQEQTAAEQVEKVLQEVQELLEACVELVLMNRLGSMLHFPSPLVEPLHDKWDFVSDHLPVGARLRKAMGLEKDLYVVSWNVLNHHFLEHIEKDLQGLRGSSIHRASKMSMKRVRLIVDAVKTMLDRQSEMPKAIVCLQGCWPELVG</sequence>
<dbReference type="AlphaFoldDB" id="A0A812XX24"/>
<name>A0A812XX24_9DINO</name>
<gene>
    <name evidence="1" type="primary">NLRC3</name>
    <name evidence="1" type="ORF">SNEC2469_LOCUS21863</name>
</gene>
<accession>A0A812XX24</accession>
<evidence type="ECO:0000313" key="1">
    <source>
        <dbReference type="EMBL" id="CAE7753203.1"/>
    </source>
</evidence>
<reference evidence="1" key="1">
    <citation type="submission" date="2021-02" db="EMBL/GenBank/DDBJ databases">
        <authorList>
            <person name="Dougan E. K."/>
            <person name="Rhodes N."/>
            <person name="Thang M."/>
            <person name="Chan C."/>
        </authorList>
    </citation>
    <scope>NUCLEOTIDE SEQUENCE</scope>
</reference>
<protein>
    <submittedName>
        <fullName evidence="1">NLRC3 protein</fullName>
    </submittedName>
</protein>
<dbReference type="Proteomes" id="UP000601435">
    <property type="component" value="Unassembled WGS sequence"/>
</dbReference>
<proteinExistence type="predicted"/>
<organism evidence="1 2">
    <name type="scientific">Symbiodinium necroappetens</name>
    <dbReference type="NCBI Taxonomy" id="1628268"/>
    <lineage>
        <taxon>Eukaryota</taxon>
        <taxon>Sar</taxon>
        <taxon>Alveolata</taxon>
        <taxon>Dinophyceae</taxon>
        <taxon>Suessiales</taxon>
        <taxon>Symbiodiniaceae</taxon>
        <taxon>Symbiodinium</taxon>
    </lineage>
</organism>
<feature type="non-terminal residue" evidence="1">
    <location>
        <position position="305"/>
    </location>
</feature>
<evidence type="ECO:0000313" key="2">
    <source>
        <dbReference type="Proteomes" id="UP000601435"/>
    </source>
</evidence>
<keyword evidence="2" id="KW-1185">Reference proteome</keyword>